<evidence type="ECO:0000313" key="9">
    <source>
        <dbReference type="Proteomes" id="UP000886595"/>
    </source>
</evidence>
<protein>
    <submittedName>
        <fullName evidence="8">Uncharacterized protein</fullName>
    </submittedName>
</protein>
<evidence type="ECO:0000256" key="7">
    <source>
        <dbReference type="SAM" id="MobiDB-lite"/>
    </source>
</evidence>
<accession>A0A8X7UI25</accession>
<dbReference type="GO" id="GO:0032040">
    <property type="term" value="C:small-subunit processome"/>
    <property type="evidence" value="ECO:0007669"/>
    <property type="project" value="TreeGrafter"/>
</dbReference>
<keyword evidence="3" id="KW-0698">rRNA processing</keyword>
<dbReference type="Proteomes" id="UP000886595">
    <property type="component" value="Unassembled WGS sequence"/>
</dbReference>
<keyword evidence="9" id="KW-1185">Reference proteome</keyword>
<dbReference type="Pfam" id="PF04006">
    <property type="entry name" value="Mpp10"/>
    <property type="match status" value="1"/>
</dbReference>
<comment type="caution">
    <text evidence="8">The sequence shown here is derived from an EMBL/GenBank/DDBJ whole genome shotgun (WGS) entry which is preliminary data.</text>
</comment>
<feature type="compositionally biased region" description="Acidic residues" evidence="7">
    <location>
        <begin position="1"/>
        <end position="12"/>
    </location>
</feature>
<dbReference type="AlphaFoldDB" id="A0A8X7UI25"/>
<organism evidence="8 9">
    <name type="scientific">Brassica carinata</name>
    <name type="common">Ethiopian mustard</name>
    <name type="synonym">Abyssinian cabbage</name>
    <dbReference type="NCBI Taxonomy" id="52824"/>
    <lineage>
        <taxon>Eukaryota</taxon>
        <taxon>Viridiplantae</taxon>
        <taxon>Streptophyta</taxon>
        <taxon>Embryophyta</taxon>
        <taxon>Tracheophyta</taxon>
        <taxon>Spermatophyta</taxon>
        <taxon>Magnoliopsida</taxon>
        <taxon>eudicotyledons</taxon>
        <taxon>Gunneridae</taxon>
        <taxon>Pentapetalae</taxon>
        <taxon>rosids</taxon>
        <taxon>malvids</taxon>
        <taxon>Brassicales</taxon>
        <taxon>Brassicaceae</taxon>
        <taxon>Brassiceae</taxon>
        <taxon>Brassica</taxon>
    </lineage>
</organism>
<dbReference type="GO" id="GO:0005732">
    <property type="term" value="C:sno(s)RNA-containing ribonucleoprotein complex"/>
    <property type="evidence" value="ECO:0007669"/>
    <property type="project" value="InterPro"/>
</dbReference>
<sequence length="97" mass="11038">MFDAFAGEDNEESDKLGKARPPPVITEEVTASLEDMIKSRIIEARFDDVQRAPSLPTKSKREAKELASMLFKKLCLKLRATLHDACRRWSKCQCLLL</sequence>
<dbReference type="InterPro" id="IPR012173">
    <property type="entry name" value="Mpp10"/>
</dbReference>
<comment type="similarity">
    <text evidence="6">Belongs to the MPP10 family.</text>
</comment>
<dbReference type="OrthoDB" id="445326at2759"/>
<gene>
    <name evidence="8" type="ORF">Bca52824_059266</name>
</gene>
<name>A0A8X7UI25_BRACI</name>
<dbReference type="EMBL" id="JAAMPC010000012">
    <property type="protein sequence ID" value="KAG2276711.1"/>
    <property type="molecule type" value="Genomic_DNA"/>
</dbReference>
<keyword evidence="2" id="KW-0690">Ribosome biogenesis</keyword>
<evidence type="ECO:0000256" key="5">
    <source>
        <dbReference type="ARBA" id="ARBA00023274"/>
    </source>
</evidence>
<proteinExistence type="inferred from homology"/>
<evidence type="ECO:0000256" key="6">
    <source>
        <dbReference type="ARBA" id="ARBA00029455"/>
    </source>
</evidence>
<evidence type="ECO:0000256" key="1">
    <source>
        <dbReference type="ARBA" id="ARBA00004604"/>
    </source>
</evidence>
<dbReference type="GO" id="GO:0006364">
    <property type="term" value="P:rRNA processing"/>
    <property type="evidence" value="ECO:0007669"/>
    <property type="project" value="UniProtKB-KW"/>
</dbReference>
<keyword evidence="5" id="KW-0687">Ribonucleoprotein</keyword>
<feature type="region of interest" description="Disordered" evidence="7">
    <location>
        <begin position="1"/>
        <end position="22"/>
    </location>
</feature>
<dbReference type="PANTHER" id="PTHR17039:SF0">
    <property type="entry name" value="U3 SMALL NUCLEOLAR RIBONUCLEOPROTEIN PROTEIN MPP10"/>
    <property type="match status" value="1"/>
</dbReference>
<reference evidence="8 9" key="1">
    <citation type="submission" date="2020-02" db="EMBL/GenBank/DDBJ databases">
        <authorList>
            <person name="Ma Q."/>
            <person name="Huang Y."/>
            <person name="Song X."/>
            <person name="Pei D."/>
        </authorList>
    </citation>
    <scope>NUCLEOTIDE SEQUENCE [LARGE SCALE GENOMIC DNA]</scope>
    <source>
        <strain evidence="8">Sxm20200214</strain>
        <tissue evidence="8">Leaf</tissue>
    </source>
</reference>
<evidence type="ECO:0000256" key="3">
    <source>
        <dbReference type="ARBA" id="ARBA00022552"/>
    </source>
</evidence>
<evidence type="ECO:0000256" key="2">
    <source>
        <dbReference type="ARBA" id="ARBA00022517"/>
    </source>
</evidence>
<dbReference type="GO" id="GO:0034457">
    <property type="term" value="C:Mpp10 complex"/>
    <property type="evidence" value="ECO:0007669"/>
    <property type="project" value="InterPro"/>
</dbReference>
<evidence type="ECO:0000313" key="8">
    <source>
        <dbReference type="EMBL" id="KAG2276711.1"/>
    </source>
</evidence>
<keyword evidence="4" id="KW-0539">Nucleus</keyword>
<dbReference type="PANTHER" id="PTHR17039">
    <property type="entry name" value="U3 SMALL NUCLEOLAR RIBONUCLEOPROTEIN PROTEIN MPP10"/>
    <property type="match status" value="1"/>
</dbReference>
<comment type="subcellular location">
    <subcellularLocation>
        <location evidence="1">Nucleus</location>
        <location evidence="1">Nucleolus</location>
    </subcellularLocation>
</comment>
<evidence type="ECO:0000256" key="4">
    <source>
        <dbReference type="ARBA" id="ARBA00023242"/>
    </source>
</evidence>